<dbReference type="GO" id="GO:0005886">
    <property type="term" value="C:plasma membrane"/>
    <property type="evidence" value="ECO:0007669"/>
    <property type="project" value="UniProtKB-SubCell"/>
</dbReference>
<evidence type="ECO:0000256" key="4">
    <source>
        <dbReference type="ARBA" id="ARBA00022833"/>
    </source>
</evidence>
<reference evidence="7" key="1">
    <citation type="journal article" date="2023" name="Antibiotics">
        <title>Prevalence and Molecular Characterization of Methicillin-Resistant Staphylococci (MRS) and Mammaliicocci (MRM) in Dromedary Camels from Algeria: First Detection of SCCmec-mecC Hybrid in Methicillin-Resistant Mammaliicoccus lentus.</title>
        <authorList>
            <person name="Belhout C."/>
            <person name="Boyen F."/>
            <person name="Vereecke N."/>
            <person name="Theuns S."/>
            <person name="Taibi N."/>
            <person name="Stegger M."/>
            <person name="de la Fe-Rodriguez P.Y."/>
            <person name="Bouayad L."/>
            <person name="Elgroud R."/>
            <person name="Butaye P."/>
        </authorList>
    </citation>
    <scope>NUCLEOTIDE SEQUENCE</scope>
    <source>
        <strain evidence="7">7048</strain>
    </source>
</reference>
<gene>
    <name evidence="6" type="primary">dabA</name>
    <name evidence="7" type="ORF">PYH69_13780</name>
</gene>
<dbReference type="EMBL" id="CP118848">
    <property type="protein sequence ID" value="WHI59765.1"/>
    <property type="molecule type" value="Genomic_DNA"/>
</dbReference>
<evidence type="ECO:0000256" key="2">
    <source>
        <dbReference type="ARBA" id="ARBA00022475"/>
    </source>
</evidence>
<feature type="binding site" evidence="6">
    <location>
        <position position="379"/>
    </location>
    <ligand>
        <name>Zn(2+)</name>
        <dbReference type="ChEBI" id="CHEBI:29105"/>
    </ligand>
</feature>
<accession>A0AAX3W316</accession>
<organism evidence="7 8">
    <name type="scientific">Mammaliicoccus lentus</name>
    <name type="common">Staphylococcus lentus</name>
    <dbReference type="NCBI Taxonomy" id="42858"/>
    <lineage>
        <taxon>Bacteria</taxon>
        <taxon>Bacillati</taxon>
        <taxon>Bacillota</taxon>
        <taxon>Bacilli</taxon>
        <taxon>Bacillales</taxon>
        <taxon>Staphylococcaceae</taxon>
        <taxon>Mammaliicoccus</taxon>
    </lineage>
</organism>
<feature type="binding site" evidence="6">
    <location>
        <position position="579"/>
    </location>
    <ligand>
        <name>Zn(2+)</name>
        <dbReference type="ChEBI" id="CHEBI:29105"/>
    </ligand>
</feature>
<dbReference type="GO" id="GO:0008270">
    <property type="term" value="F:zinc ion binding"/>
    <property type="evidence" value="ECO:0007669"/>
    <property type="project" value="UniProtKB-UniRule"/>
</dbReference>
<keyword evidence="2 6" id="KW-1003">Cell membrane</keyword>
<dbReference type="PANTHER" id="PTHR38344">
    <property type="entry name" value="UPF0753 PROTEIN AQ_863"/>
    <property type="match status" value="1"/>
</dbReference>
<dbReference type="Proteomes" id="UP001223261">
    <property type="component" value="Chromosome"/>
</dbReference>
<evidence type="ECO:0000256" key="6">
    <source>
        <dbReference type="HAMAP-Rule" id="MF_01871"/>
    </source>
</evidence>
<evidence type="ECO:0000256" key="5">
    <source>
        <dbReference type="ARBA" id="ARBA00023136"/>
    </source>
</evidence>
<dbReference type="GeneID" id="99675495"/>
<dbReference type="InterPro" id="IPR018752">
    <property type="entry name" value="DabA"/>
</dbReference>
<name>A0AAX3W316_MAMLE</name>
<evidence type="ECO:0000313" key="8">
    <source>
        <dbReference type="Proteomes" id="UP001223261"/>
    </source>
</evidence>
<dbReference type="Pfam" id="PF10070">
    <property type="entry name" value="DabA"/>
    <property type="match status" value="1"/>
</dbReference>
<dbReference type="AlphaFoldDB" id="A0AAX3W316"/>
<feature type="binding site" evidence="6">
    <location>
        <position position="564"/>
    </location>
    <ligand>
        <name>Zn(2+)</name>
        <dbReference type="ChEBI" id="CHEBI:29105"/>
    </ligand>
</feature>
<comment type="similarity">
    <text evidence="6">Belongs to the inorganic carbon transporter (TC 9.A.2) DabA family.</text>
</comment>
<dbReference type="HAMAP" id="MF_01871">
    <property type="entry name" value="DabA"/>
    <property type="match status" value="1"/>
</dbReference>
<comment type="subcellular location">
    <subcellularLocation>
        <location evidence="6">Cell membrane</location>
        <topology evidence="6">Peripheral membrane protein</topology>
    </subcellularLocation>
</comment>
<keyword evidence="1 6" id="KW-0813">Transport</keyword>
<comment type="subunit">
    <text evidence="6">Forms a complex with DabB.</text>
</comment>
<comment type="cofactor">
    <cofactor evidence="6">
        <name>Zn(2+)</name>
        <dbReference type="ChEBI" id="CHEBI:29105"/>
    </cofactor>
</comment>
<feature type="binding site" evidence="6">
    <location>
        <position position="381"/>
    </location>
    <ligand>
        <name>Zn(2+)</name>
        <dbReference type="ChEBI" id="CHEBI:29105"/>
    </ligand>
</feature>
<protein>
    <recommendedName>
        <fullName evidence="6">Probable inorganic carbon transporter subunit DabA</fullName>
    </recommendedName>
</protein>
<keyword evidence="5 6" id="KW-0472">Membrane</keyword>
<keyword evidence="3 6" id="KW-0479">Metal-binding</keyword>
<keyword evidence="4 6" id="KW-0862">Zinc</keyword>
<dbReference type="PANTHER" id="PTHR38344:SF1">
    <property type="entry name" value="INORGANIC CARBON TRANSPORTER SUBUNIT DABA-RELATED"/>
    <property type="match status" value="1"/>
</dbReference>
<evidence type="ECO:0000256" key="1">
    <source>
        <dbReference type="ARBA" id="ARBA00022448"/>
    </source>
</evidence>
<evidence type="ECO:0000256" key="3">
    <source>
        <dbReference type="ARBA" id="ARBA00022723"/>
    </source>
</evidence>
<proteinExistence type="inferred from homology"/>
<sequence>MVNVILNTQNIKNIIQSASRVIVPLSPISIFAARHPWANMEEQTFEEVARWIKETQEINMYANKNIIKSAIKKEEINEYFISNKLEDWLEKADYKIDKEELLQFAQKALKGITLKDEVVKQYEKELKQHYTVDEFNLSKNKKVKMLSAYQQSKSGEPYSDILNYHIIKWCKLYLDNAQSGWSMPTHNESFYNAWKKMVVLDPALNKNIRQQFKNLPEDSIEAMECCLDNLNIEQQHIQSYLESHLISLPGWAGMMLWYDEKSNQTKNLLQEYLTIRLALEWSLIGNLVPEDLLEQEVDYTSIVAWLEWGDFTLEKWLALPKDKQKEYIRFSLDFDEITRKKILLEAWEDTYELSLRQEINSQHVNNMPIQETKAQLAFCIDTRSEPFRRQLEMEGPFETIGIAGFFGLPIEKCELGHQHTHNSLPVMNQPLHKIQEFEANSNENDYVDKKKTVSSLIYTFKKMKQNVLPSLLLPELTGPWLSIQTITRSFMPKSSGSIINKFNDTFLKKPETTLTINEHEHNHGQQDSLPIGFTEKEKINYTAEALKLMSLTEGFAPLVVICGHGSHTANNPYSASLDCGACGGSASGFNAKVLATLCNLPEVRTGLLKHHIFIPEETVFIAAEHCTTIDELEWIYVPELSKEAEESYILLKNTIPEVSRKANELRLTQLPGIHYDKKNATKEAKKISSDWSEVRPEWGLARNASFIIGQRQLTKKRQLNGRSFLHNYDWRKDQDGVLLNTILTGPATVSQWINLQYYASTVAPHFYGSGSKATQTVTSGIGVMQGNASDLLTGLPWQSVMKSDEDFYHSPIRLLIVIQAPNHYIERLLNKNEVLNTKLKNGWLLISSINEHGEWIKW</sequence>
<comment type="function">
    <text evidence="6">Part of an energy-coupled inorganic carbon pump.</text>
</comment>
<dbReference type="RefSeq" id="WP_282862059.1">
    <property type="nucleotide sequence ID" value="NZ_CP118848.1"/>
</dbReference>
<evidence type="ECO:0000313" key="7">
    <source>
        <dbReference type="EMBL" id="WHI59765.1"/>
    </source>
</evidence>